<proteinExistence type="predicted"/>
<name>A0ABQ4AZN5_9ACTN</name>
<gene>
    <name evidence="2" type="ORF">Alo02nite_93320</name>
</gene>
<evidence type="ECO:0000313" key="3">
    <source>
        <dbReference type="Proteomes" id="UP000631312"/>
    </source>
</evidence>
<organism evidence="2 3">
    <name type="scientific">Actinoplanes lobatus</name>
    <dbReference type="NCBI Taxonomy" id="113568"/>
    <lineage>
        <taxon>Bacteria</taxon>
        <taxon>Bacillati</taxon>
        <taxon>Actinomycetota</taxon>
        <taxon>Actinomycetes</taxon>
        <taxon>Micromonosporales</taxon>
        <taxon>Micromonosporaceae</taxon>
        <taxon>Actinoplanes</taxon>
    </lineage>
</organism>
<feature type="region of interest" description="Disordered" evidence="1">
    <location>
        <begin position="42"/>
        <end position="120"/>
    </location>
</feature>
<feature type="compositionally biased region" description="Low complexity" evidence="1">
    <location>
        <begin position="107"/>
        <end position="120"/>
    </location>
</feature>
<dbReference type="InterPro" id="IPR013783">
    <property type="entry name" value="Ig-like_fold"/>
</dbReference>
<reference evidence="2 3" key="1">
    <citation type="submission" date="2021-01" db="EMBL/GenBank/DDBJ databases">
        <title>Whole genome shotgun sequence of Actinoplanes lobatus NBRC 12513.</title>
        <authorList>
            <person name="Komaki H."/>
            <person name="Tamura T."/>
        </authorList>
    </citation>
    <scope>NUCLEOTIDE SEQUENCE [LARGE SCALE GENOMIC DNA]</scope>
    <source>
        <strain evidence="2 3">NBRC 12513</strain>
    </source>
</reference>
<evidence type="ECO:0000256" key="1">
    <source>
        <dbReference type="SAM" id="MobiDB-lite"/>
    </source>
</evidence>
<dbReference type="Proteomes" id="UP000631312">
    <property type="component" value="Unassembled WGS sequence"/>
</dbReference>
<accession>A0ABQ4AZN5</accession>
<keyword evidence="3" id="KW-1185">Reference proteome</keyword>
<sequence>MSGIMRATVGPLPPAVYWRRRAVVLSAVLLGVIVLFVSCSGEDDPNKKKASSQTTSYPTPAAGKDASPLPSPSFEESGPAVGPALPDPNELLSRQPDDGEPLPPPANGATATATTAAAGSGACADTEMSVIPVPADTSPQRGTPLKIKLKIKNIGTRTCTRDLGASAQELYIEQGAQKYWSSDLCTTSKGNQVETLNAGAEREYEVTWNGRSSTQCADNVAAGPIPETGAYELRGRLDTLRSNAVILTIVA</sequence>
<comment type="caution">
    <text evidence="2">The sequence shown here is derived from an EMBL/GenBank/DDBJ whole genome shotgun (WGS) entry which is preliminary data.</text>
</comment>
<dbReference type="Gene3D" id="2.60.40.10">
    <property type="entry name" value="Immunoglobulins"/>
    <property type="match status" value="1"/>
</dbReference>
<evidence type="ECO:0000313" key="2">
    <source>
        <dbReference type="EMBL" id="GIE46434.1"/>
    </source>
</evidence>
<protein>
    <submittedName>
        <fullName evidence="2">Uncharacterized protein</fullName>
    </submittedName>
</protein>
<dbReference type="EMBL" id="BOMP01000212">
    <property type="protein sequence ID" value="GIE46434.1"/>
    <property type="molecule type" value="Genomic_DNA"/>
</dbReference>